<gene>
    <name evidence="5" type="ORF">FYJ29_07575</name>
</gene>
<dbReference type="GO" id="GO:0006354">
    <property type="term" value="P:DNA-templated transcription elongation"/>
    <property type="evidence" value="ECO:0007669"/>
    <property type="project" value="InterPro"/>
</dbReference>
<keyword evidence="3" id="KW-0804">Transcription</keyword>
<dbReference type="GO" id="GO:0031564">
    <property type="term" value="P:transcription antitermination"/>
    <property type="evidence" value="ECO:0007669"/>
    <property type="project" value="UniProtKB-KW"/>
</dbReference>
<feature type="domain" description="KOW" evidence="4">
    <location>
        <begin position="124"/>
        <end position="151"/>
    </location>
</feature>
<evidence type="ECO:0000313" key="5">
    <source>
        <dbReference type="EMBL" id="MSS17614.1"/>
    </source>
</evidence>
<evidence type="ECO:0000256" key="2">
    <source>
        <dbReference type="ARBA" id="ARBA00023015"/>
    </source>
</evidence>
<name>A0A6L5XET0_9BACT</name>
<dbReference type="InterPro" id="IPR008991">
    <property type="entry name" value="Translation_prot_SH3-like_sf"/>
</dbReference>
<comment type="caution">
    <text evidence="5">The sequence shown here is derived from an EMBL/GenBank/DDBJ whole genome shotgun (WGS) entry which is preliminary data.</text>
</comment>
<dbReference type="InterPro" id="IPR005824">
    <property type="entry name" value="KOW"/>
</dbReference>
<dbReference type="RefSeq" id="WP_154328549.1">
    <property type="nucleotide sequence ID" value="NZ_CP045696.1"/>
</dbReference>
<accession>A0A6L5XET0</accession>
<sequence>MESKSEENKVWYALRVTYNRELKVKSDLEARGIDSFVPMQYKRMVREGRMIKKLVPSVHNLIFVNIEPARMAEYKASTALPVRYIMNQETHKPIIVPERQMKSFIAVAGTHDEQLIYLDPNPGDFSQGDRVRILGGPFEGAEGIFVRVKGDRRVVVNIPGIVAVATTFIHPSLIERINQ</sequence>
<evidence type="ECO:0000313" key="6">
    <source>
        <dbReference type="Proteomes" id="UP000483362"/>
    </source>
</evidence>
<dbReference type="Pfam" id="PF02357">
    <property type="entry name" value="NusG"/>
    <property type="match status" value="1"/>
</dbReference>
<dbReference type="Gene3D" id="3.30.70.940">
    <property type="entry name" value="NusG, N-terminal domain"/>
    <property type="match status" value="1"/>
</dbReference>
<dbReference type="SUPFAM" id="SSF50104">
    <property type="entry name" value="Translation proteins SH3-like domain"/>
    <property type="match status" value="1"/>
</dbReference>
<keyword evidence="2" id="KW-0805">Transcription regulation</keyword>
<dbReference type="EMBL" id="VULT01000010">
    <property type="protein sequence ID" value="MSS17614.1"/>
    <property type="molecule type" value="Genomic_DNA"/>
</dbReference>
<evidence type="ECO:0000259" key="4">
    <source>
        <dbReference type="SMART" id="SM00739"/>
    </source>
</evidence>
<dbReference type="CDD" id="cd09895">
    <property type="entry name" value="NGN_SP_UpxY"/>
    <property type="match status" value="1"/>
</dbReference>
<dbReference type="PANTHER" id="PTHR30265">
    <property type="entry name" value="RHO-INTERACTING TRANSCRIPTION TERMINATION FACTOR NUSG"/>
    <property type="match status" value="1"/>
</dbReference>
<protein>
    <submittedName>
        <fullName evidence="5">UpxY family transcription antiterminator</fullName>
    </submittedName>
</protein>
<keyword evidence="6" id="KW-1185">Reference proteome</keyword>
<reference evidence="5 6" key="1">
    <citation type="submission" date="2019-08" db="EMBL/GenBank/DDBJ databases">
        <title>In-depth cultivation of the pig gut microbiome towards novel bacterial diversity and tailored functional studies.</title>
        <authorList>
            <person name="Wylensek D."/>
            <person name="Hitch T.C.A."/>
            <person name="Clavel T."/>
        </authorList>
    </citation>
    <scope>NUCLEOTIDE SEQUENCE [LARGE SCALE GENOMIC DNA]</scope>
    <source>
        <strain evidence="5 6">Oil-RF-744-WCA-WT-10</strain>
    </source>
</reference>
<dbReference type="CDD" id="cd06091">
    <property type="entry name" value="KOW_NusG"/>
    <property type="match status" value="1"/>
</dbReference>
<dbReference type="NCBIfam" id="NF033644">
    <property type="entry name" value="antiterm_UpxY"/>
    <property type="match status" value="1"/>
</dbReference>
<dbReference type="PANTHER" id="PTHR30265:SF4">
    <property type="entry name" value="KOW MOTIF FAMILY PROTEIN, EXPRESSED"/>
    <property type="match status" value="1"/>
</dbReference>
<organism evidence="5 6">
    <name type="scientific">Sodaliphilus pleomorphus</name>
    <dbReference type="NCBI Taxonomy" id="2606626"/>
    <lineage>
        <taxon>Bacteria</taxon>
        <taxon>Pseudomonadati</taxon>
        <taxon>Bacteroidota</taxon>
        <taxon>Bacteroidia</taxon>
        <taxon>Bacteroidales</taxon>
        <taxon>Muribaculaceae</taxon>
        <taxon>Sodaliphilus</taxon>
    </lineage>
</organism>
<dbReference type="InterPro" id="IPR006645">
    <property type="entry name" value="NGN-like_dom"/>
</dbReference>
<proteinExistence type="predicted"/>
<dbReference type="SUPFAM" id="SSF82679">
    <property type="entry name" value="N-utilization substance G protein NusG, N-terminal domain"/>
    <property type="match status" value="1"/>
</dbReference>
<dbReference type="InterPro" id="IPR036735">
    <property type="entry name" value="NGN_dom_sf"/>
</dbReference>
<dbReference type="AlphaFoldDB" id="A0A6L5XET0"/>
<evidence type="ECO:0000256" key="3">
    <source>
        <dbReference type="ARBA" id="ARBA00023163"/>
    </source>
</evidence>
<evidence type="ECO:0000256" key="1">
    <source>
        <dbReference type="ARBA" id="ARBA00022814"/>
    </source>
</evidence>
<dbReference type="SMART" id="SM00739">
    <property type="entry name" value="KOW"/>
    <property type="match status" value="1"/>
</dbReference>
<dbReference type="Proteomes" id="UP000483362">
    <property type="component" value="Unassembled WGS sequence"/>
</dbReference>
<keyword evidence="1" id="KW-0889">Transcription antitermination</keyword>
<dbReference type="InterPro" id="IPR043425">
    <property type="entry name" value="NusG-like"/>
</dbReference>